<comment type="similarity">
    <text evidence="6">Belongs to the ABC-4 integral membrane protein family.</text>
</comment>
<keyword evidence="2" id="KW-1003">Cell membrane</keyword>
<feature type="transmembrane region" description="Helical" evidence="7">
    <location>
        <begin position="279"/>
        <end position="300"/>
    </location>
</feature>
<feature type="transmembrane region" description="Helical" evidence="7">
    <location>
        <begin position="421"/>
        <end position="443"/>
    </location>
</feature>
<feature type="transmembrane region" description="Helical" evidence="7">
    <location>
        <begin position="676"/>
        <end position="698"/>
    </location>
</feature>
<dbReference type="InterPro" id="IPR025857">
    <property type="entry name" value="MacB_PCD"/>
</dbReference>
<evidence type="ECO:0000256" key="2">
    <source>
        <dbReference type="ARBA" id="ARBA00022475"/>
    </source>
</evidence>
<gene>
    <name evidence="10" type="ORF">GM418_13640</name>
</gene>
<dbReference type="Pfam" id="PF02687">
    <property type="entry name" value="FtsX"/>
    <property type="match status" value="2"/>
</dbReference>
<dbReference type="Proteomes" id="UP000428260">
    <property type="component" value="Chromosome"/>
</dbReference>
<proteinExistence type="inferred from homology"/>
<protein>
    <submittedName>
        <fullName evidence="10">FtsX-like permease family protein</fullName>
    </submittedName>
</protein>
<name>A0A6I6JUC5_9BACT</name>
<evidence type="ECO:0000256" key="3">
    <source>
        <dbReference type="ARBA" id="ARBA00022692"/>
    </source>
</evidence>
<dbReference type="PANTHER" id="PTHR30572">
    <property type="entry name" value="MEMBRANE COMPONENT OF TRANSPORTER-RELATED"/>
    <property type="match status" value="1"/>
</dbReference>
<dbReference type="PANTHER" id="PTHR30572:SF4">
    <property type="entry name" value="ABC TRANSPORTER PERMEASE YTRF"/>
    <property type="match status" value="1"/>
</dbReference>
<evidence type="ECO:0000256" key="7">
    <source>
        <dbReference type="SAM" id="Phobius"/>
    </source>
</evidence>
<accession>A0A6I6JUC5</accession>
<evidence type="ECO:0000256" key="1">
    <source>
        <dbReference type="ARBA" id="ARBA00004651"/>
    </source>
</evidence>
<feature type="transmembrane region" description="Helical" evidence="7">
    <location>
        <begin position="377"/>
        <end position="400"/>
    </location>
</feature>
<dbReference type="GO" id="GO:0022857">
    <property type="term" value="F:transmembrane transporter activity"/>
    <property type="evidence" value="ECO:0007669"/>
    <property type="project" value="TreeGrafter"/>
</dbReference>
<feature type="transmembrane region" description="Helical" evidence="7">
    <location>
        <begin position="759"/>
        <end position="779"/>
    </location>
</feature>
<feature type="transmembrane region" description="Helical" evidence="7">
    <location>
        <begin position="719"/>
        <end position="739"/>
    </location>
</feature>
<sequence length="798" mass="91182">MIFKNIKIIFRELFKNKVVNGINITGLAIGIAAILFIVQYIWFETSFDSFIQNNDRIYRLVFNRYYTTGLDQSVGNSYLAGQIARENIPEVENFVRCKKSTQFLQVEEDIFKEERAFFADSSFFDLFSYPVVSGVKSDFLREPNVAVITESLARKYFGDEDPIGKTIYRVNPGKTPLLIQGVVKDVPENSHLKFDVIISLASELGPSYCYTCNNTNTYFLLREGSNPNEVAAKITDYALEFLESRGMKLDFKIEYELQKLTDIHLHSHYRFEHEANGNYGYLIALMIVAFFILLSAWLNYTNIYKSLIKRKIKSLGVRKINGASWRSFAMDFISETWITGLISLILAFAIISLLFPTLKSYLHLEYSFDFILRLRTILYSILIMTGISIGVGIILTLRYLKTIPLNMVLTKSSNAGNKRPKNFVLIAQFSIAVFLIASTMIAIQQIHYMQDSALSMNIDQVLTVKRSVDGKYNTKQREFEQSLKNFPGILETSYSTVTPGEKNGWVKGGIAIKGTDLLSDQFFQSNVAPGFFDFFDVKLLAGRSFFPDETNWEGGPRHIILNKQAALALGAANYEDILGKILVDNDDKNEMGEVVGVVDGYFQNSLDQEVMPTIFNPDQFGYFIFIKFHNENPVELVSKVKAEYQEYFKDSYFEYFFLDDYFNQQYQSHIQFNRCFILFSIMAIIISILSLLGAAIMSSVERIKEIGIRKVNGARITEILVLLNTESIKGVIIAIIIATPLAWYTMHKWLENFAYKTTLSWWIFALAGLLALGIALLTVSWQSWRAATRNPVEALRYE</sequence>
<dbReference type="Pfam" id="PF12704">
    <property type="entry name" value="MacB_PCD"/>
    <property type="match status" value="1"/>
</dbReference>
<dbReference type="AlphaFoldDB" id="A0A6I6JUC5"/>
<evidence type="ECO:0000313" key="11">
    <source>
        <dbReference type="Proteomes" id="UP000428260"/>
    </source>
</evidence>
<keyword evidence="4 7" id="KW-1133">Transmembrane helix</keyword>
<feature type="transmembrane region" description="Helical" evidence="7">
    <location>
        <begin position="21"/>
        <end position="43"/>
    </location>
</feature>
<feature type="domain" description="ABC3 transporter permease C-terminal" evidence="8">
    <location>
        <begin position="677"/>
        <end position="791"/>
    </location>
</feature>
<organism evidence="10 11">
    <name type="scientific">Maribellus comscasis</name>
    <dbReference type="NCBI Taxonomy" id="2681766"/>
    <lineage>
        <taxon>Bacteria</taxon>
        <taxon>Pseudomonadati</taxon>
        <taxon>Bacteroidota</taxon>
        <taxon>Bacteroidia</taxon>
        <taxon>Marinilabiliales</taxon>
        <taxon>Prolixibacteraceae</taxon>
        <taxon>Maribellus</taxon>
    </lineage>
</organism>
<dbReference type="InterPro" id="IPR003838">
    <property type="entry name" value="ABC3_permease_C"/>
</dbReference>
<reference evidence="10 11" key="1">
    <citation type="submission" date="2019-11" db="EMBL/GenBank/DDBJ databases">
        <authorList>
            <person name="Zheng R.K."/>
            <person name="Sun C.M."/>
        </authorList>
    </citation>
    <scope>NUCLEOTIDE SEQUENCE [LARGE SCALE GENOMIC DNA]</scope>
    <source>
        <strain evidence="10 11">WC007</strain>
    </source>
</reference>
<keyword evidence="5 7" id="KW-0472">Membrane</keyword>
<dbReference type="KEGG" id="mcos:GM418_13640"/>
<evidence type="ECO:0000256" key="4">
    <source>
        <dbReference type="ARBA" id="ARBA00022989"/>
    </source>
</evidence>
<evidence type="ECO:0000313" key="10">
    <source>
        <dbReference type="EMBL" id="QGY44670.1"/>
    </source>
</evidence>
<comment type="subcellular location">
    <subcellularLocation>
        <location evidence="1">Cell membrane</location>
        <topology evidence="1">Multi-pass membrane protein</topology>
    </subcellularLocation>
</comment>
<dbReference type="InterPro" id="IPR050250">
    <property type="entry name" value="Macrolide_Exporter_MacB"/>
</dbReference>
<evidence type="ECO:0000259" key="9">
    <source>
        <dbReference type="Pfam" id="PF12704"/>
    </source>
</evidence>
<feature type="domain" description="MacB-like periplasmic core" evidence="9">
    <location>
        <begin position="22"/>
        <end position="236"/>
    </location>
</feature>
<evidence type="ECO:0000259" key="8">
    <source>
        <dbReference type="Pfam" id="PF02687"/>
    </source>
</evidence>
<evidence type="ECO:0000256" key="5">
    <source>
        <dbReference type="ARBA" id="ARBA00023136"/>
    </source>
</evidence>
<dbReference type="GO" id="GO:0005886">
    <property type="term" value="C:plasma membrane"/>
    <property type="evidence" value="ECO:0007669"/>
    <property type="project" value="UniProtKB-SubCell"/>
</dbReference>
<keyword evidence="3 7" id="KW-0812">Transmembrane</keyword>
<feature type="domain" description="ABC3 transporter permease C-terminal" evidence="8">
    <location>
        <begin position="286"/>
        <end position="402"/>
    </location>
</feature>
<dbReference type="RefSeq" id="WP_158867201.1">
    <property type="nucleotide sequence ID" value="NZ_CP046401.1"/>
</dbReference>
<dbReference type="EMBL" id="CP046401">
    <property type="protein sequence ID" value="QGY44670.1"/>
    <property type="molecule type" value="Genomic_DNA"/>
</dbReference>
<feature type="transmembrane region" description="Helical" evidence="7">
    <location>
        <begin position="336"/>
        <end position="357"/>
    </location>
</feature>
<keyword evidence="11" id="KW-1185">Reference proteome</keyword>
<evidence type="ECO:0000256" key="6">
    <source>
        <dbReference type="ARBA" id="ARBA00038076"/>
    </source>
</evidence>